<comment type="pathway">
    <text evidence="4 14">Isoprenoid biosynthesis; isopentenyl diphosphate biosynthesis via DXP pathway; isopentenyl diphosphate from 1-deoxy-D-xylulose 5-phosphate: step 4/6.</text>
</comment>
<evidence type="ECO:0000256" key="13">
    <source>
        <dbReference type="ARBA" id="ARBA00023268"/>
    </source>
</evidence>
<feature type="binding site" evidence="14">
    <location>
        <position position="395"/>
    </location>
    <ligand>
        <name>4-CDP-2-C-methyl-D-erythritol 2-phosphate</name>
        <dbReference type="ChEBI" id="CHEBI:57919"/>
    </ligand>
</feature>
<dbReference type="KEGG" id="tmo:TMO_1707"/>
<feature type="binding site" evidence="14">
    <location>
        <position position="392"/>
    </location>
    <ligand>
        <name>4-CDP-2-C-methyl-D-erythritol 2-phosphate</name>
        <dbReference type="ChEBI" id="CHEBI:57919"/>
    </ligand>
</feature>
<evidence type="ECO:0000256" key="1">
    <source>
        <dbReference type="ARBA" id="ARBA00000200"/>
    </source>
</evidence>
<evidence type="ECO:0000256" key="5">
    <source>
        <dbReference type="ARBA" id="ARBA00004787"/>
    </source>
</evidence>
<proteinExistence type="inferred from homology"/>
<evidence type="ECO:0000256" key="10">
    <source>
        <dbReference type="ARBA" id="ARBA00022723"/>
    </source>
</evidence>
<feature type="site" description="Positions MEP for the nucleophilic attack" evidence="14">
    <location>
        <position position="171"/>
    </location>
</feature>
<dbReference type="Proteomes" id="UP000005258">
    <property type="component" value="Chromosome"/>
</dbReference>
<evidence type="ECO:0000256" key="14">
    <source>
        <dbReference type="HAMAP-Rule" id="MF_01520"/>
    </source>
</evidence>
<dbReference type="PROSITE" id="PS01295">
    <property type="entry name" value="ISPD"/>
    <property type="match status" value="1"/>
</dbReference>
<dbReference type="eggNOG" id="COG1211">
    <property type="taxonomic scope" value="Bacteria"/>
</dbReference>
<dbReference type="InterPro" id="IPR003526">
    <property type="entry name" value="MECDP_synthase"/>
</dbReference>
<dbReference type="PROSITE" id="PS01350">
    <property type="entry name" value="ISPF"/>
    <property type="match status" value="1"/>
</dbReference>
<dbReference type="AlphaFoldDB" id="I3TLA8"/>
<dbReference type="STRING" id="1110502.TMO_1707"/>
<evidence type="ECO:0000256" key="8">
    <source>
        <dbReference type="ARBA" id="ARBA00022679"/>
    </source>
</evidence>
<dbReference type="PATRIC" id="fig|1110502.3.peg.1757"/>
<protein>
    <recommendedName>
        <fullName evidence="14">Bifunctional enzyme IspD/IspF</fullName>
    </recommendedName>
    <domain>
        <recommendedName>
            <fullName evidence="14">2-C-methyl-D-erythritol 4-phosphate cytidylyltransferase</fullName>
            <ecNumber evidence="14">2.7.7.60</ecNumber>
        </recommendedName>
        <alternativeName>
            <fullName evidence="14">4-diphosphocytidyl-2C-methyl-D-erythritol synthase</fullName>
        </alternativeName>
        <alternativeName>
            <fullName evidence="14">MEP cytidylyltransferase</fullName>
            <shortName evidence="14">MCT</shortName>
        </alternativeName>
    </domain>
    <domain>
        <recommendedName>
            <fullName evidence="14">2-C-methyl-D-erythritol 2,4-cyclodiphosphate synthase</fullName>
            <shortName evidence="14">MECDP-synthase</shortName>
            <shortName evidence="14">MECPP-synthase</shortName>
            <shortName evidence="14">MECPS</shortName>
            <ecNumber evidence="14">4.6.1.12</ecNumber>
        </recommendedName>
    </domain>
</protein>
<comment type="similarity">
    <text evidence="7">Belongs to the IspD/TarI cytidylyltransferase family. IspD subfamily.</text>
</comment>
<dbReference type="GO" id="GO:0050518">
    <property type="term" value="F:2-C-methyl-D-erythritol 4-phosphate cytidylyltransferase activity"/>
    <property type="evidence" value="ECO:0007669"/>
    <property type="project" value="UniProtKB-UniRule"/>
</dbReference>
<keyword evidence="10 14" id="KW-0479">Metal-binding</keyword>
<gene>
    <name evidence="14" type="primary">ispDF</name>
    <name evidence="16" type="ordered locus">TMO_1707</name>
</gene>
<dbReference type="EMBL" id="CP003236">
    <property type="protein sequence ID" value="AFK53546.1"/>
    <property type="molecule type" value="Genomic_DNA"/>
</dbReference>
<comment type="function">
    <text evidence="14">Bifunctional enzyme that catalyzes the formation of 4-diphosphocytidyl-2-C-methyl-D-erythritol from CTP and 2-C-methyl-D-erythritol 4-phosphate (MEP) (IspD), and catalyzes the conversion of 4-diphosphocytidyl-2-C-methyl-D-erythritol 2-phosphate (CDP-ME2P) to 2-C-methyl-D-erythritol 2,4-cyclodiphosphate (ME-CPP) with a corresponding release of cytidine 5-monophosphate (CMP) (IspF).</text>
</comment>
<dbReference type="InterPro" id="IPR018294">
    <property type="entry name" value="ISPD_synthase_CS"/>
</dbReference>
<evidence type="ECO:0000256" key="2">
    <source>
        <dbReference type="ARBA" id="ARBA00001282"/>
    </source>
</evidence>
<comment type="catalytic activity">
    <reaction evidence="1 14">
        <text>4-CDP-2-C-methyl-D-erythritol 2-phosphate = 2-C-methyl-D-erythritol 2,4-cyclic diphosphate + CMP</text>
        <dbReference type="Rhea" id="RHEA:23864"/>
        <dbReference type="ChEBI" id="CHEBI:57919"/>
        <dbReference type="ChEBI" id="CHEBI:58483"/>
        <dbReference type="ChEBI" id="CHEBI:60377"/>
        <dbReference type="EC" id="4.6.1.12"/>
    </reaction>
</comment>
<evidence type="ECO:0000256" key="3">
    <source>
        <dbReference type="ARBA" id="ARBA00001968"/>
    </source>
</evidence>
<feature type="binding site" evidence="14">
    <location>
        <position position="263"/>
    </location>
    <ligand>
        <name>a divalent metal cation</name>
        <dbReference type="ChEBI" id="CHEBI:60240"/>
    </ligand>
</feature>
<dbReference type="eggNOG" id="COG0245">
    <property type="taxonomic scope" value="Bacteria"/>
</dbReference>
<evidence type="ECO:0000256" key="12">
    <source>
        <dbReference type="ARBA" id="ARBA00023239"/>
    </source>
</evidence>
<feature type="site" description="Positions MEP for the nucleophilic attack" evidence="14">
    <location>
        <position position="229"/>
    </location>
</feature>
<feature type="domain" description="2-C-methyl-D-erythritol 2,4-cyclodiphosphate synthase" evidence="15">
    <location>
        <begin position="256"/>
        <end position="407"/>
    </location>
</feature>
<dbReference type="HAMAP" id="MF_01520">
    <property type="entry name" value="IspDF"/>
    <property type="match status" value="1"/>
</dbReference>
<dbReference type="HAMAP" id="MF_00107">
    <property type="entry name" value="IspF"/>
    <property type="match status" value="1"/>
</dbReference>
<comment type="caution">
    <text evidence="14">Lacks conserved residue(s) required for the propagation of feature annotation.</text>
</comment>
<dbReference type="CDD" id="cd00554">
    <property type="entry name" value="MECDP_synthase"/>
    <property type="match status" value="1"/>
</dbReference>
<comment type="similarity">
    <text evidence="6">Belongs to the IspF family.</text>
</comment>
<feature type="binding site" evidence="14">
    <location>
        <position position="261"/>
    </location>
    <ligand>
        <name>a divalent metal cation</name>
        <dbReference type="ChEBI" id="CHEBI:60240"/>
    </ligand>
</feature>
<dbReference type="GO" id="GO:0008685">
    <property type="term" value="F:2-C-methyl-D-erythritol 2,4-cyclodiphosphate synthase activity"/>
    <property type="evidence" value="ECO:0007669"/>
    <property type="project" value="UniProtKB-UniRule"/>
</dbReference>
<keyword evidence="11 14" id="KW-0414">Isoprene biosynthesis</keyword>
<dbReference type="RefSeq" id="WP_014745224.1">
    <property type="nucleotide sequence ID" value="NC_017956.1"/>
</dbReference>
<evidence type="ECO:0000256" key="6">
    <source>
        <dbReference type="ARBA" id="ARBA00008480"/>
    </source>
</evidence>
<dbReference type="InterPro" id="IPR001228">
    <property type="entry name" value="IspD"/>
</dbReference>
<dbReference type="Pfam" id="PF02542">
    <property type="entry name" value="YgbB"/>
    <property type="match status" value="1"/>
</dbReference>
<evidence type="ECO:0000313" key="16">
    <source>
        <dbReference type="EMBL" id="AFK53546.1"/>
    </source>
</evidence>
<feature type="site" description="Transition state stabilizer" evidence="14">
    <location>
        <position position="386"/>
    </location>
</feature>
<keyword evidence="17" id="KW-1185">Reference proteome</keyword>
<dbReference type="PANTHER" id="PTHR43181">
    <property type="entry name" value="2-C-METHYL-D-ERYTHRITOL 2,4-CYCLODIPHOSPHATE SYNTHASE, CHLOROPLASTIC"/>
    <property type="match status" value="1"/>
</dbReference>
<dbReference type="HOGENOM" id="CLU_042800_0_1_5"/>
<keyword evidence="9 14" id="KW-0548">Nucleotidyltransferase</keyword>
<dbReference type="Gene3D" id="3.30.1330.50">
    <property type="entry name" value="2-C-methyl-D-erythritol 2,4-cyclodiphosphate synthase"/>
    <property type="match status" value="1"/>
</dbReference>
<dbReference type="PANTHER" id="PTHR43181:SF1">
    <property type="entry name" value="2-C-METHYL-D-ERYTHRITOL 2,4-CYCLODIPHOSPHATE SYNTHASE, CHLOROPLASTIC"/>
    <property type="match status" value="1"/>
</dbReference>
<dbReference type="InterPro" id="IPR036571">
    <property type="entry name" value="MECDP_synthase_sf"/>
</dbReference>
<dbReference type="FunFam" id="3.90.550.10:FF:000003">
    <property type="entry name" value="2-C-methyl-D-erythritol 4-phosphate cytidylyltransferase"/>
    <property type="match status" value="1"/>
</dbReference>
<comment type="similarity">
    <text evidence="14">In the C-terminal section; belongs to the IspF family.</text>
</comment>
<dbReference type="NCBIfam" id="NF006899">
    <property type="entry name" value="PRK09382.1"/>
    <property type="match status" value="1"/>
</dbReference>
<dbReference type="GO" id="GO:0016114">
    <property type="term" value="P:terpenoid biosynthetic process"/>
    <property type="evidence" value="ECO:0007669"/>
    <property type="project" value="InterPro"/>
</dbReference>
<feature type="site" description="Transition state stabilizer" evidence="14">
    <location>
        <position position="287"/>
    </location>
</feature>
<comment type="catalytic activity">
    <reaction evidence="2 14">
        <text>2-C-methyl-D-erythritol 4-phosphate + CTP + H(+) = 4-CDP-2-C-methyl-D-erythritol + diphosphate</text>
        <dbReference type="Rhea" id="RHEA:13429"/>
        <dbReference type="ChEBI" id="CHEBI:15378"/>
        <dbReference type="ChEBI" id="CHEBI:33019"/>
        <dbReference type="ChEBI" id="CHEBI:37563"/>
        <dbReference type="ChEBI" id="CHEBI:57823"/>
        <dbReference type="ChEBI" id="CHEBI:58262"/>
        <dbReference type="EC" id="2.7.7.60"/>
    </reaction>
</comment>
<dbReference type="InterPro" id="IPR026596">
    <property type="entry name" value="IspD/F"/>
</dbReference>
<feature type="binding site" evidence="14">
    <location>
        <begin position="261"/>
        <end position="263"/>
    </location>
    <ligand>
        <name>4-CDP-2-C-methyl-D-erythritol 2-phosphate</name>
        <dbReference type="ChEBI" id="CHEBI:57919"/>
    </ligand>
</feature>
<feature type="site" description="Transition state stabilizer" evidence="14">
    <location>
        <position position="34"/>
    </location>
</feature>
<organism evidence="16 17">
    <name type="scientific">Tistrella mobilis (strain KA081020-065)</name>
    <dbReference type="NCBI Taxonomy" id="1110502"/>
    <lineage>
        <taxon>Bacteria</taxon>
        <taxon>Pseudomonadati</taxon>
        <taxon>Pseudomonadota</taxon>
        <taxon>Alphaproteobacteria</taxon>
        <taxon>Geminicoccales</taxon>
        <taxon>Geminicoccaceae</taxon>
        <taxon>Tistrella</taxon>
    </lineage>
</organism>
<reference evidence="16 17" key="1">
    <citation type="journal article" date="2012" name="J. Am. Chem. Soc.">
        <title>Bacterial biosynthesis and maturation of the didemnin anti-cancer agents.</title>
        <authorList>
            <person name="Xu Y."/>
            <person name="Kersten R.D."/>
            <person name="Nam S.J."/>
            <person name="Lu L."/>
            <person name="Al-Suwailem A.M."/>
            <person name="Zheng H."/>
            <person name="Fenical W."/>
            <person name="Dorrestein P.C."/>
            <person name="Moore B.S."/>
            <person name="Qian P.Y."/>
        </authorList>
    </citation>
    <scope>NUCLEOTIDE SEQUENCE [LARGE SCALE GENOMIC DNA]</scope>
    <source>
        <strain evidence="16 17">KA081020-065</strain>
    </source>
</reference>
<sequence length="419" mass="43642">MTPTRPQPSDDAVGDAPPRGRAAALIVAAGRGRRFGGGVPKQYQALGGRALLAHAAAAFLAHPRIDLVQVVIGPDDRDLHDRALAGLEVAPPVIGGAERQDSVRLGLEALAARGDIDFVLVHDAARPFLPAGMIDRVLNALGDAPAALPALAVTDTLKRGEAMTVAGTVSRDGLWRAQTPQGARLDLLLAAHRAAAGHTLPRALTDDAAVMEAAGHAVRLVDGDEAAFKITTTADMDRARQLLARRGQTATLLPATGSGFDVHAFAPGDHVWLCGVPVPHDQGLSGHSDADVALHALTDAVLGAIAADDIGRHFPPTDARWRGASSDRFLIHALALMGAMGGRLVHCDVTIIGERPKVGPHREAMRRRLAELTGLPPARIGVKATTTEQLGFTGRREGLAAMATATVLLPDLSAPEPVV</sequence>
<dbReference type="InterPro" id="IPR020555">
    <property type="entry name" value="MECDP_synthase_CS"/>
</dbReference>
<dbReference type="HAMAP" id="MF_00108">
    <property type="entry name" value="IspD"/>
    <property type="match status" value="1"/>
</dbReference>
<dbReference type="NCBIfam" id="TIGR00453">
    <property type="entry name" value="ispD"/>
    <property type="match status" value="1"/>
</dbReference>
<feature type="binding site" evidence="14">
    <location>
        <begin position="385"/>
        <end position="388"/>
    </location>
    <ligand>
        <name>4-CDP-2-C-methyl-D-erythritol 2-phosphate</name>
        <dbReference type="ChEBI" id="CHEBI:57919"/>
    </ligand>
</feature>
<accession>I3TLA8</accession>
<feature type="binding site" evidence="14">
    <location>
        <begin position="309"/>
        <end position="311"/>
    </location>
    <ligand>
        <name>4-CDP-2-C-methyl-D-erythritol 2-phosphate</name>
        <dbReference type="ChEBI" id="CHEBI:57919"/>
    </ligand>
</feature>
<dbReference type="Pfam" id="PF01128">
    <property type="entry name" value="IspD"/>
    <property type="match status" value="1"/>
</dbReference>
<keyword evidence="13 14" id="KW-0511">Multifunctional enzyme</keyword>
<comment type="cofactor">
    <cofactor evidence="3 14">
        <name>a divalent metal cation</name>
        <dbReference type="ChEBI" id="CHEBI:60240"/>
    </cofactor>
</comment>
<dbReference type="SUPFAM" id="SSF53448">
    <property type="entry name" value="Nucleotide-diphospho-sugar transferases"/>
    <property type="match status" value="1"/>
</dbReference>
<comment type="pathway">
    <text evidence="5 14">Isoprenoid biosynthesis; isopentenyl diphosphate biosynthesis via DXP pathway; isopentenyl diphosphate from 1-deoxy-D-xylulose 5-phosphate: step 2/6.</text>
</comment>
<evidence type="ECO:0000259" key="15">
    <source>
        <dbReference type="Pfam" id="PF02542"/>
    </source>
</evidence>
<evidence type="ECO:0000313" key="17">
    <source>
        <dbReference type="Proteomes" id="UP000005258"/>
    </source>
</evidence>
<feature type="binding site" evidence="14">
    <location>
        <begin position="287"/>
        <end position="288"/>
    </location>
    <ligand>
        <name>4-CDP-2-C-methyl-D-erythritol 2-phosphate</name>
        <dbReference type="ChEBI" id="CHEBI:57919"/>
    </ligand>
</feature>
<dbReference type="InterPro" id="IPR034683">
    <property type="entry name" value="IspD/TarI"/>
</dbReference>
<dbReference type="GO" id="GO:0019288">
    <property type="term" value="P:isopentenyl diphosphate biosynthetic process, methylerythritol 4-phosphate pathway"/>
    <property type="evidence" value="ECO:0007669"/>
    <property type="project" value="UniProtKB-UniRule"/>
</dbReference>
<dbReference type="UniPathway" id="UPA00056">
    <property type="reaction ID" value="UER00093"/>
</dbReference>
<dbReference type="SUPFAM" id="SSF69765">
    <property type="entry name" value="IpsF-like"/>
    <property type="match status" value="1"/>
</dbReference>
<dbReference type="EC" id="4.6.1.12" evidence="14"/>
<keyword evidence="12 14" id="KW-0456">Lyase</keyword>
<dbReference type="Gene3D" id="3.90.550.10">
    <property type="entry name" value="Spore Coat Polysaccharide Biosynthesis Protein SpsA, Chain A"/>
    <property type="match status" value="1"/>
</dbReference>
<name>I3TLA8_TISMK</name>
<dbReference type="GO" id="GO:0046872">
    <property type="term" value="F:metal ion binding"/>
    <property type="evidence" value="ECO:0007669"/>
    <property type="project" value="UniProtKB-KW"/>
</dbReference>
<evidence type="ECO:0000256" key="11">
    <source>
        <dbReference type="ARBA" id="ARBA00023229"/>
    </source>
</evidence>
<evidence type="ECO:0000256" key="7">
    <source>
        <dbReference type="ARBA" id="ARBA00009789"/>
    </source>
</evidence>
<keyword evidence="8 14" id="KW-0808">Transferase</keyword>
<dbReference type="NCBIfam" id="TIGR00151">
    <property type="entry name" value="ispF"/>
    <property type="match status" value="1"/>
</dbReference>
<feature type="region of interest" description="2-C-methyl-D-erythritol 2,4-cyclodiphosphate synthase" evidence="14">
    <location>
        <begin position="255"/>
        <end position="419"/>
    </location>
</feature>
<evidence type="ECO:0000256" key="4">
    <source>
        <dbReference type="ARBA" id="ARBA00004709"/>
    </source>
</evidence>
<feature type="site" description="Transition state stabilizer" evidence="14">
    <location>
        <position position="41"/>
    </location>
</feature>
<evidence type="ECO:0000256" key="9">
    <source>
        <dbReference type="ARBA" id="ARBA00022695"/>
    </source>
</evidence>
<dbReference type="InterPro" id="IPR029044">
    <property type="entry name" value="Nucleotide-diphossugar_trans"/>
</dbReference>
<feature type="binding site" evidence="14">
    <location>
        <position position="295"/>
    </location>
    <ligand>
        <name>a divalent metal cation</name>
        <dbReference type="ChEBI" id="CHEBI:60240"/>
    </ligand>
</feature>
<comment type="similarity">
    <text evidence="14">In the N-terminal section; belongs to the IspD/TarI cytidylyltransferase family. IspD subfamily.</text>
</comment>
<dbReference type="EC" id="2.7.7.60" evidence="14"/>
<feature type="region of interest" description="2-C-methyl-D-erythritol 4-phosphate cytidylyltransferase" evidence="14">
    <location>
        <begin position="1"/>
        <end position="254"/>
    </location>
</feature>